<protein>
    <submittedName>
        <fullName evidence="1">Uncharacterized protein</fullName>
    </submittedName>
</protein>
<accession>A0A7U2I4G8</accession>
<dbReference type="EMBL" id="CP069034">
    <property type="protein sequence ID" value="QRD01520.1"/>
    <property type="molecule type" value="Genomic_DNA"/>
</dbReference>
<organism evidence="1 2">
    <name type="scientific">Phaeosphaeria nodorum (strain SN15 / ATCC MYA-4574 / FGSC 10173)</name>
    <name type="common">Glume blotch fungus</name>
    <name type="synonym">Parastagonospora nodorum</name>
    <dbReference type="NCBI Taxonomy" id="321614"/>
    <lineage>
        <taxon>Eukaryota</taxon>
        <taxon>Fungi</taxon>
        <taxon>Dikarya</taxon>
        <taxon>Ascomycota</taxon>
        <taxon>Pezizomycotina</taxon>
        <taxon>Dothideomycetes</taxon>
        <taxon>Pleosporomycetidae</taxon>
        <taxon>Pleosporales</taxon>
        <taxon>Pleosporineae</taxon>
        <taxon>Phaeosphaeriaceae</taxon>
        <taxon>Parastagonospora</taxon>
    </lineage>
</organism>
<evidence type="ECO:0000313" key="2">
    <source>
        <dbReference type="Proteomes" id="UP000663193"/>
    </source>
</evidence>
<reference evidence="2" key="1">
    <citation type="journal article" date="2021" name="BMC Genomics">
        <title>Chromosome-level genome assembly and manually-curated proteome of model necrotroph Parastagonospora nodorum Sn15 reveals a genome-wide trove of candidate effector homologs, and redundancy of virulence-related functions within an accessory chromosome.</title>
        <authorList>
            <person name="Bertazzoni S."/>
            <person name="Jones D.A.B."/>
            <person name="Phan H.T."/>
            <person name="Tan K.-C."/>
            <person name="Hane J.K."/>
        </authorList>
    </citation>
    <scope>NUCLEOTIDE SEQUENCE [LARGE SCALE GENOMIC DNA]</scope>
    <source>
        <strain evidence="2">SN15 / ATCC MYA-4574 / FGSC 10173)</strain>
    </source>
</reference>
<keyword evidence="2" id="KW-1185">Reference proteome</keyword>
<sequence>MHSPHPTPLSLATPAAPFSPHVQTSILISTLLSSKYHLPHAVSPDIQAALSGSAHQSWYHVRTSCHCLASCNLQLGEYGLSGAQARRRTHPVCDQSGSTTARIEGS</sequence>
<gene>
    <name evidence="1" type="ORF">JI435_416900</name>
</gene>
<dbReference type="AlphaFoldDB" id="A0A7U2I4G8"/>
<name>A0A7U2I4G8_PHANO</name>
<dbReference type="VEuPathDB" id="FungiDB:JI435_416900"/>
<proteinExistence type="predicted"/>
<dbReference type="Proteomes" id="UP000663193">
    <property type="component" value="Chromosome 12"/>
</dbReference>
<evidence type="ECO:0000313" key="1">
    <source>
        <dbReference type="EMBL" id="QRD01520.1"/>
    </source>
</evidence>